<keyword evidence="2" id="KW-1185">Reference proteome</keyword>
<gene>
    <name evidence="1" type="ORF">JK629_00575</name>
</gene>
<evidence type="ECO:0000313" key="1">
    <source>
        <dbReference type="EMBL" id="QQX76802.1"/>
    </source>
</evidence>
<proteinExistence type="predicted"/>
<sequence>MKLAIMQPYVFPYIGYFQLINAVDVFIFYDDVNFIKGGWIHRNKLLVNNSEYLFTVPLLKPSSFRKLTEIEINPKIYISWRHNFFKTLQQSYSKAPYYNEVLPLIERVLKNHISANIGKIAARSVMEVCEYLEIKNQLFFSSERFAASQNKGRTERLIYIAKLLEADTYINAIGGKKLYRNEDFNKEGIKLEFIKTGEIEYTQYSNEFVPNLSIIDVMMFNSKEQIQIMLNRYELI</sequence>
<dbReference type="Pfam" id="PF08889">
    <property type="entry name" value="WbqC"/>
    <property type="match status" value="1"/>
</dbReference>
<dbReference type="RefSeq" id="WP_202336673.1">
    <property type="nucleotide sequence ID" value="NZ_CP068439.1"/>
</dbReference>
<dbReference type="Proteomes" id="UP000629420">
    <property type="component" value="Chromosome"/>
</dbReference>
<reference evidence="1 2" key="1">
    <citation type="submission" date="2021-01" db="EMBL/GenBank/DDBJ databases">
        <title>Aequorivita sp. strain KX20305, a bacterium isolated from the sediment collected at a cold seep field in South China Sea.</title>
        <authorList>
            <person name="Zhang H."/>
            <person name="Li C."/>
        </authorList>
    </citation>
    <scope>NUCLEOTIDE SEQUENCE [LARGE SCALE GENOMIC DNA]</scope>
    <source>
        <strain evidence="1 2">KX20305</strain>
    </source>
</reference>
<protein>
    <submittedName>
        <fullName evidence="1">WbqC family protein</fullName>
    </submittedName>
</protein>
<dbReference type="EMBL" id="CP068439">
    <property type="protein sequence ID" value="QQX76802.1"/>
    <property type="molecule type" value="Genomic_DNA"/>
</dbReference>
<accession>A0ABX7DTG4</accession>
<evidence type="ECO:0000313" key="2">
    <source>
        <dbReference type="Proteomes" id="UP000629420"/>
    </source>
</evidence>
<name>A0ABX7DTG4_9FLAO</name>
<dbReference type="InterPro" id="IPR014985">
    <property type="entry name" value="WbqC"/>
</dbReference>
<organism evidence="1 2">
    <name type="scientific">Aequorivita iocasae</name>
    <dbReference type="NCBI Taxonomy" id="2803865"/>
    <lineage>
        <taxon>Bacteria</taxon>
        <taxon>Pseudomonadati</taxon>
        <taxon>Bacteroidota</taxon>
        <taxon>Flavobacteriia</taxon>
        <taxon>Flavobacteriales</taxon>
        <taxon>Flavobacteriaceae</taxon>
        <taxon>Aequorivita</taxon>
    </lineage>
</organism>